<dbReference type="RefSeq" id="WP_183371904.1">
    <property type="nucleotide sequence ID" value="NZ_BAABHL010000126.1"/>
</dbReference>
<evidence type="ECO:0000313" key="2">
    <source>
        <dbReference type="EMBL" id="MBB4136996.1"/>
    </source>
</evidence>
<feature type="transmembrane region" description="Helical" evidence="1">
    <location>
        <begin position="78"/>
        <end position="96"/>
    </location>
</feature>
<accession>A0A840F523</accession>
<keyword evidence="1" id="KW-0472">Membrane</keyword>
<comment type="caution">
    <text evidence="2">The sequence shown here is derived from an EMBL/GenBank/DDBJ whole genome shotgun (WGS) entry which is preliminary data.</text>
</comment>
<name>A0A840F523_9ACTN</name>
<gene>
    <name evidence="2" type="ORF">BKA16_003548</name>
</gene>
<evidence type="ECO:0000313" key="3">
    <source>
        <dbReference type="Proteomes" id="UP000551501"/>
    </source>
</evidence>
<reference evidence="2 3" key="1">
    <citation type="submission" date="2020-08" db="EMBL/GenBank/DDBJ databases">
        <title>Sequencing the genomes of 1000 actinobacteria strains.</title>
        <authorList>
            <person name="Klenk H.-P."/>
        </authorList>
    </citation>
    <scope>NUCLEOTIDE SEQUENCE [LARGE SCALE GENOMIC DNA]</scope>
    <source>
        <strain evidence="2 3">DSM 45298</strain>
    </source>
</reference>
<sequence length="127" mass="14154">MRELTSDDLGLLLSLFAVLLLAFAANFHFSRKAVRRHRKAAMGFVVLSFLGELSTVIAMMLTWVALWSPGAWERIDDLLVFVPGTLSVTCAVLLTVESVWSRITHILHAESDQALLAIREDDEEDAL</sequence>
<keyword evidence="1" id="KW-1133">Transmembrane helix</keyword>
<evidence type="ECO:0000256" key="1">
    <source>
        <dbReference type="SAM" id="Phobius"/>
    </source>
</evidence>
<dbReference type="Proteomes" id="UP000551501">
    <property type="component" value="Unassembled WGS sequence"/>
</dbReference>
<protein>
    <submittedName>
        <fullName evidence="2">Kef-type K+ transport system membrane component KefB</fullName>
    </submittedName>
</protein>
<dbReference type="EMBL" id="JACIFP010000001">
    <property type="protein sequence ID" value="MBB4136996.1"/>
    <property type="molecule type" value="Genomic_DNA"/>
</dbReference>
<dbReference type="AlphaFoldDB" id="A0A840F523"/>
<feature type="transmembrane region" description="Helical" evidence="1">
    <location>
        <begin position="41"/>
        <end position="66"/>
    </location>
</feature>
<organism evidence="2 3">
    <name type="scientific">Gordonia humi</name>
    <dbReference type="NCBI Taxonomy" id="686429"/>
    <lineage>
        <taxon>Bacteria</taxon>
        <taxon>Bacillati</taxon>
        <taxon>Actinomycetota</taxon>
        <taxon>Actinomycetes</taxon>
        <taxon>Mycobacteriales</taxon>
        <taxon>Gordoniaceae</taxon>
        <taxon>Gordonia</taxon>
    </lineage>
</organism>
<feature type="transmembrane region" description="Helical" evidence="1">
    <location>
        <begin position="12"/>
        <end position="29"/>
    </location>
</feature>
<keyword evidence="3" id="KW-1185">Reference proteome</keyword>
<keyword evidence="1" id="KW-0812">Transmembrane</keyword>
<proteinExistence type="predicted"/>